<feature type="compositionally biased region" description="Basic and acidic residues" evidence="9">
    <location>
        <begin position="531"/>
        <end position="560"/>
    </location>
</feature>
<evidence type="ECO:0000256" key="5">
    <source>
        <dbReference type="ARBA" id="ARBA00023054"/>
    </source>
</evidence>
<evidence type="ECO:0000256" key="6">
    <source>
        <dbReference type="ARBA" id="ARBA00023187"/>
    </source>
</evidence>
<protein>
    <recommendedName>
        <fullName evidence="10">CBF1-interacting co-repressor CIR N-terminal domain-containing protein</fullName>
    </recommendedName>
</protein>
<reference evidence="11" key="2">
    <citation type="submission" date="2020-11" db="EMBL/GenBank/DDBJ databases">
        <authorList>
            <person name="Cecchin M."/>
            <person name="Marcolungo L."/>
            <person name="Rossato M."/>
            <person name="Girolomoni L."/>
            <person name="Cosentino E."/>
            <person name="Cuine S."/>
            <person name="Li-Beisson Y."/>
            <person name="Delledonne M."/>
            <person name="Ballottari M."/>
        </authorList>
    </citation>
    <scope>NUCLEOTIDE SEQUENCE</scope>
    <source>
        <strain evidence="11">211/11P</strain>
        <tissue evidence="11">Whole cell</tissue>
    </source>
</reference>
<evidence type="ECO:0000256" key="3">
    <source>
        <dbReference type="ARBA" id="ARBA00022664"/>
    </source>
</evidence>
<evidence type="ECO:0000256" key="9">
    <source>
        <dbReference type="SAM" id="MobiDB-lite"/>
    </source>
</evidence>
<dbReference type="GO" id="GO:0005684">
    <property type="term" value="C:U2-type spliceosomal complex"/>
    <property type="evidence" value="ECO:0007669"/>
    <property type="project" value="TreeGrafter"/>
</dbReference>
<feature type="region of interest" description="Disordered" evidence="9">
    <location>
        <begin position="182"/>
        <end position="456"/>
    </location>
</feature>
<reference evidence="11" key="1">
    <citation type="journal article" date="2019" name="Plant J.">
        <title>Chlorella vulgaris genome assembly and annotation reveals the molecular basis for metabolic acclimation to high light conditions.</title>
        <authorList>
            <person name="Cecchin M."/>
            <person name="Marcolungo L."/>
            <person name="Rossato M."/>
            <person name="Girolomoni L."/>
            <person name="Cosentino E."/>
            <person name="Cuine S."/>
            <person name="Li-Beisson Y."/>
            <person name="Delledonne M."/>
            <person name="Ballottari M."/>
        </authorList>
    </citation>
    <scope>NUCLEOTIDE SEQUENCE</scope>
    <source>
        <strain evidence="11">211/11P</strain>
    </source>
</reference>
<feature type="compositionally biased region" description="Pro residues" evidence="9">
    <location>
        <begin position="109"/>
        <end position="127"/>
    </location>
</feature>
<sequence length="653" mass="72248">MGKKSGPLAFLNKKTWHPGRIQNLEEVWKRQQEAGKEEEKLKEYAKQLKEERAREELASIAEAGGHKIKGDRLDWMYQGGLVARQEADQRIAAQEAATAATTAAATSDAPPPAAESLPPGGPAPAPALPSFYSEDTPASANEMWQRLHADPLFAIKQQELAARRNIVANPVRMMEIKQQVKELKQLAGGKKEKKHKKEKKEKKEKKHKRDRSPSSDSGAEAPAPAAAAKRLRSASPAGHAAVAATRPEPAVAQQRQQQQQQQREPPREPPRGRDAGERHERYSHGGRRYDDAARRPAAGADGRRLEGASRRERSRSRSRGRGGGGGYGRERFDSGRVQQQDRGRDARDSGRERERERERDAYRRRSRSRSRDRSRERAARCRDEGGARDSRAPVPAAPAAPDAQQQRDGGSARGEPAAAAASAEAPAQAQPPQVAQVQVQVHMDGASAQAKSAKYGIDWASRVPEEARQADRSDFAEASRKRLEAAARAKEVEEREKAAQRYQRKEYRTGKLTDEEKAKRLAEMMGNAAQHDSERQQRLKSQAEKEAAEAAEEGARHHTDTASFLQTATKDVYGTTKGGSLEDTVGRRAYFNDRSGTLPARPSWSANTTLPFPCLHTRDRLARRRTSCIAQRIVEVVLRATLLELPEAAELGH</sequence>
<dbReference type="Pfam" id="PF12542">
    <property type="entry name" value="CWC25"/>
    <property type="match status" value="1"/>
</dbReference>
<dbReference type="OrthoDB" id="21123at2759"/>
<evidence type="ECO:0000313" key="11">
    <source>
        <dbReference type="EMBL" id="KAI3431747.1"/>
    </source>
</evidence>
<feature type="compositionally biased region" description="Basic and acidic residues" evidence="9">
    <location>
        <begin position="488"/>
        <end position="522"/>
    </location>
</feature>
<keyword evidence="12" id="KW-1185">Reference proteome</keyword>
<accession>A0A9D4YXM3</accession>
<organism evidence="11 12">
    <name type="scientific">Chlorella vulgaris</name>
    <name type="common">Green alga</name>
    <dbReference type="NCBI Taxonomy" id="3077"/>
    <lineage>
        <taxon>Eukaryota</taxon>
        <taxon>Viridiplantae</taxon>
        <taxon>Chlorophyta</taxon>
        <taxon>core chlorophytes</taxon>
        <taxon>Trebouxiophyceae</taxon>
        <taxon>Chlorellales</taxon>
        <taxon>Chlorellaceae</taxon>
        <taxon>Chlorella clade</taxon>
        <taxon>Chlorella</taxon>
    </lineage>
</organism>
<evidence type="ECO:0000259" key="10">
    <source>
        <dbReference type="SMART" id="SM01083"/>
    </source>
</evidence>
<feature type="compositionally biased region" description="Basic and acidic residues" evidence="9">
    <location>
        <begin position="264"/>
        <end position="294"/>
    </location>
</feature>
<dbReference type="InterPro" id="IPR019339">
    <property type="entry name" value="CIR_N_dom"/>
</dbReference>
<dbReference type="Proteomes" id="UP001055712">
    <property type="component" value="Unassembled WGS sequence"/>
</dbReference>
<evidence type="ECO:0000256" key="1">
    <source>
        <dbReference type="ARBA" id="ARBA00004123"/>
    </source>
</evidence>
<feature type="compositionally biased region" description="Basic residues" evidence="9">
    <location>
        <begin position="191"/>
        <end position="210"/>
    </location>
</feature>
<feature type="compositionally biased region" description="Basic and acidic residues" evidence="9">
    <location>
        <begin position="301"/>
        <end position="311"/>
    </location>
</feature>
<comment type="caution">
    <text evidence="11">The sequence shown here is derived from an EMBL/GenBank/DDBJ whole genome shotgun (WGS) entry which is preliminary data.</text>
</comment>
<dbReference type="PANTHER" id="PTHR16196">
    <property type="entry name" value="CELL CYCLE CONTROL PROTEIN CWF25"/>
    <property type="match status" value="1"/>
</dbReference>
<dbReference type="InterPro" id="IPR022209">
    <property type="entry name" value="CWC25"/>
</dbReference>
<evidence type="ECO:0000256" key="7">
    <source>
        <dbReference type="ARBA" id="ARBA00023242"/>
    </source>
</evidence>
<feature type="coiled-coil region" evidence="8">
    <location>
        <begin position="31"/>
        <end position="58"/>
    </location>
</feature>
<dbReference type="InterPro" id="IPR051376">
    <property type="entry name" value="CWC25_splicing_factor"/>
</dbReference>
<feature type="domain" description="CBF1-interacting co-repressor CIR N-terminal" evidence="10">
    <location>
        <begin position="15"/>
        <end position="51"/>
    </location>
</feature>
<feature type="compositionally biased region" description="Low complexity" evidence="9">
    <location>
        <begin position="214"/>
        <end position="244"/>
    </location>
</feature>
<dbReference type="GO" id="GO:0000398">
    <property type="term" value="P:mRNA splicing, via spliceosome"/>
    <property type="evidence" value="ECO:0007669"/>
    <property type="project" value="TreeGrafter"/>
</dbReference>
<dbReference type="Pfam" id="PF10197">
    <property type="entry name" value="Cir_N"/>
    <property type="match status" value="1"/>
</dbReference>
<keyword evidence="7" id="KW-0539">Nucleus</keyword>
<keyword evidence="6" id="KW-0508">mRNA splicing</keyword>
<dbReference type="SMART" id="SM01083">
    <property type="entry name" value="Cir_N"/>
    <property type="match status" value="1"/>
</dbReference>
<name>A0A9D4YXM3_CHLVU</name>
<comment type="similarity">
    <text evidence="2">Belongs to the CWC25 family.</text>
</comment>
<dbReference type="PANTHER" id="PTHR16196:SF0">
    <property type="entry name" value="PRE-MRNA-SPLICING FACTOR CWC25 HOMOLOG"/>
    <property type="match status" value="1"/>
</dbReference>
<feature type="compositionally biased region" description="Low complexity" evidence="9">
    <location>
        <begin position="253"/>
        <end position="263"/>
    </location>
</feature>
<dbReference type="AlphaFoldDB" id="A0A9D4YXM3"/>
<evidence type="ECO:0000256" key="4">
    <source>
        <dbReference type="ARBA" id="ARBA00022728"/>
    </source>
</evidence>
<evidence type="ECO:0000256" key="8">
    <source>
        <dbReference type="SAM" id="Coils"/>
    </source>
</evidence>
<gene>
    <name evidence="11" type="ORF">D9Q98_004789</name>
</gene>
<keyword evidence="3" id="KW-0507">mRNA processing</keyword>
<feature type="compositionally biased region" description="Low complexity" evidence="9">
    <location>
        <begin position="416"/>
        <end position="441"/>
    </location>
</feature>
<proteinExistence type="inferred from homology"/>
<feature type="compositionally biased region" description="Low complexity" evidence="9">
    <location>
        <begin position="392"/>
        <end position="408"/>
    </location>
</feature>
<feature type="region of interest" description="Disordered" evidence="9">
    <location>
        <begin position="90"/>
        <end position="137"/>
    </location>
</feature>
<evidence type="ECO:0000256" key="2">
    <source>
        <dbReference type="ARBA" id="ARBA00006695"/>
    </source>
</evidence>
<feature type="compositionally biased region" description="Basic and acidic residues" evidence="9">
    <location>
        <begin position="328"/>
        <end position="391"/>
    </location>
</feature>
<keyword evidence="4" id="KW-0747">Spliceosome</keyword>
<comment type="subcellular location">
    <subcellularLocation>
        <location evidence="1">Nucleus</location>
    </subcellularLocation>
</comment>
<dbReference type="EMBL" id="SIDB01000006">
    <property type="protein sequence ID" value="KAI3431747.1"/>
    <property type="molecule type" value="Genomic_DNA"/>
</dbReference>
<evidence type="ECO:0000313" key="12">
    <source>
        <dbReference type="Proteomes" id="UP001055712"/>
    </source>
</evidence>
<feature type="compositionally biased region" description="Low complexity" evidence="9">
    <location>
        <begin position="90"/>
        <end position="108"/>
    </location>
</feature>
<keyword evidence="5 8" id="KW-0175">Coiled coil</keyword>
<feature type="region of interest" description="Disordered" evidence="9">
    <location>
        <begin position="488"/>
        <end position="560"/>
    </location>
</feature>